<feature type="coiled-coil region" evidence="10">
    <location>
        <begin position="636"/>
        <end position="663"/>
    </location>
</feature>
<dbReference type="GO" id="GO:0072686">
    <property type="term" value="C:mitotic spindle"/>
    <property type="evidence" value="ECO:0007669"/>
    <property type="project" value="TreeGrafter"/>
</dbReference>
<dbReference type="InterPro" id="IPR038105">
    <property type="entry name" value="Kif23_Arf-bd_sf"/>
</dbReference>
<evidence type="ECO:0000256" key="1">
    <source>
        <dbReference type="ARBA" id="ARBA00004186"/>
    </source>
</evidence>
<accession>A0A6P8YLF4</accession>
<dbReference type="KEGG" id="tpal:117641520"/>
<feature type="region of interest" description="Disordered" evidence="11">
    <location>
        <begin position="1"/>
        <end position="21"/>
    </location>
</feature>
<evidence type="ECO:0000313" key="14">
    <source>
        <dbReference type="RefSeq" id="XP_034234812.1"/>
    </source>
</evidence>
<evidence type="ECO:0000313" key="13">
    <source>
        <dbReference type="Proteomes" id="UP000515158"/>
    </source>
</evidence>
<dbReference type="PANTHER" id="PTHR47970:SF29">
    <property type="entry name" value="KINESIN FAMILY MEMBER 20B"/>
    <property type="match status" value="1"/>
</dbReference>
<name>A0A6P8YLF4_THRPL</name>
<dbReference type="GO" id="GO:0008017">
    <property type="term" value="F:microtubule binding"/>
    <property type="evidence" value="ECO:0007669"/>
    <property type="project" value="InterPro"/>
</dbReference>
<proteinExistence type="inferred from homology"/>
<evidence type="ECO:0000256" key="7">
    <source>
        <dbReference type="ARBA" id="ARBA00023175"/>
    </source>
</evidence>
<dbReference type="CTD" id="38515"/>
<feature type="region of interest" description="Disordered" evidence="11">
    <location>
        <begin position="814"/>
        <end position="859"/>
    </location>
</feature>
<dbReference type="GO" id="GO:0007018">
    <property type="term" value="P:microtubule-based movement"/>
    <property type="evidence" value="ECO:0007669"/>
    <property type="project" value="InterPro"/>
</dbReference>
<dbReference type="Pfam" id="PF16540">
    <property type="entry name" value="MKLP1_Arf_bdg"/>
    <property type="match status" value="1"/>
</dbReference>
<dbReference type="Gene3D" id="2.60.40.4330">
    <property type="entry name" value="Kinesin-like protein Kif23, Arf6-interacting domain"/>
    <property type="match status" value="1"/>
</dbReference>
<dbReference type="Proteomes" id="UP000515158">
    <property type="component" value="Unplaced"/>
</dbReference>
<dbReference type="InParanoid" id="A0A6P8YLF4"/>
<comment type="similarity">
    <text evidence="9">Belongs to the TRAFAC class myosin-kinesin ATPase superfamily. Kinesin family.</text>
</comment>
<dbReference type="InterPro" id="IPR036961">
    <property type="entry name" value="Kinesin_motor_dom_sf"/>
</dbReference>
<dbReference type="InterPro" id="IPR027417">
    <property type="entry name" value="P-loop_NTPase"/>
</dbReference>
<dbReference type="SMART" id="SM00129">
    <property type="entry name" value="KISc"/>
    <property type="match status" value="1"/>
</dbReference>
<evidence type="ECO:0000256" key="10">
    <source>
        <dbReference type="SAM" id="Coils"/>
    </source>
</evidence>
<evidence type="ECO:0000259" key="12">
    <source>
        <dbReference type="PROSITE" id="PS50067"/>
    </source>
</evidence>
<comment type="subcellular location">
    <subcellularLocation>
        <location evidence="1">Cytoplasm</location>
        <location evidence="1">Cytoskeleton</location>
        <location evidence="1">Spindle</location>
    </subcellularLocation>
</comment>
<evidence type="ECO:0000256" key="9">
    <source>
        <dbReference type="PROSITE-ProRule" id="PRU00283"/>
    </source>
</evidence>
<dbReference type="GO" id="GO:0051231">
    <property type="term" value="P:spindle elongation"/>
    <property type="evidence" value="ECO:0007669"/>
    <property type="project" value="TreeGrafter"/>
</dbReference>
<dbReference type="GO" id="GO:0005634">
    <property type="term" value="C:nucleus"/>
    <property type="evidence" value="ECO:0007669"/>
    <property type="project" value="TreeGrafter"/>
</dbReference>
<keyword evidence="4 9" id="KW-0547">Nucleotide-binding</keyword>
<keyword evidence="5 9" id="KW-0067">ATP-binding</keyword>
<evidence type="ECO:0000256" key="2">
    <source>
        <dbReference type="ARBA" id="ARBA00022490"/>
    </source>
</evidence>
<dbReference type="RefSeq" id="XP_034234812.1">
    <property type="nucleotide sequence ID" value="XM_034378921.1"/>
</dbReference>
<keyword evidence="6 10" id="KW-0175">Coiled coil</keyword>
<dbReference type="GO" id="GO:0005876">
    <property type="term" value="C:spindle microtubule"/>
    <property type="evidence" value="ECO:0007669"/>
    <property type="project" value="TreeGrafter"/>
</dbReference>
<dbReference type="InterPro" id="IPR047149">
    <property type="entry name" value="KIF11-like"/>
</dbReference>
<keyword evidence="2" id="KW-0963">Cytoplasm</keyword>
<dbReference type="Gene3D" id="3.40.850.10">
    <property type="entry name" value="Kinesin motor domain"/>
    <property type="match status" value="1"/>
</dbReference>
<dbReference type="AlphaFoldDB" id="A0A6P8YLF4"/>
<feature type="region of interest" description="Disordered" evidence="11">
    <location>
        <begin position="663"/>
        <end position="735"/>
    </location>
</feature>
<sequence>MKPVRTRAVPKKTPAKPKSFSKDPVQVFCRLRPMQNESDESCMKIISEQSIQVTPPDTSANYRAGTAKDVIYSFNRVFDESISQKEVFETVGLPLVKSLLEGRNGLLFAYGVTGSGKTHTMNGEPQDGGIMPRSLDVIFNSIAHFQAKKYTFKADRMNGFEIQSDIDALQERQHELMRNLESRPIKTPRKNSDPDLHFRQPDTTTLDVVCEDNTFAVFVTYVEIYNNSVFDLLEEVTEDMLRTKSMQMKILREDALKNMYVHGVTEIEVKSPEEAFEAFYRGQRKKRMAHTTLNAESSRSHSVFSIRLVQAPLDHHGENVLQEKGGMLISQLSLVDLAGCERTNRTKNSGQRLREAGNINNSLMTLRSCLEMLRENQLTGSNKMVPYRDSKLTHLFKSYLDGEGEVRMIICANPRAEDYDETMQVMKFAEMSQEVQIARPTPVRVDFGFTPGRRKANQVFRSAVRQLQEDGINSNIPVDVDVVYSLATDLPSLDILGPDGAKVISELKEFLQERMKHRTMLQKNLISKQEQFRALLAEVERENVLSKQEVLSIQAQLDQERSRMRAVQTKLGTMERQYSTLQRRYDEQEQQNQILRQEKADLELALSQSAIDKQKVKHRYNAKVAVEKEKISYEYEKKLERDREALRHQVREKDEKIRRVQRALKEDVHVPSTASSTNSAANVTSKSDGSTTQSSNTFLLRTPGADSRRMGMALRNPRHRRSRSAEGTGKWLDHCPATPVPLNTVFQPNMRKRKSVTKLTDVKDITKGTERYCLTTQEQDTDGELETRLYKGDVVPTCSGGAQVIFSDVELLKQSSPTGNASGPVTRKRSAQMSGTDVAERCSTAVEGHGKRPHLLTKP</sequence>
<reference evidence="14" key="1">
    <citation type="submission" date="2025-08" db="UniProtKB">
        <authorList>
            <consortium name="RefSeq"/>
        </authorList>
    </citation>
    <scope>IDENTIFICATION</scope>
    <source>
        <tissue evidence="14">Total insect</tissue>
    </source>
</reference>
<dbReference type="GO" id="GO:0005524">
    <property type="term" value="F:ATP binding"/>
    <property type="evidence" value="ECO:0007669"/>
    <property type="project" value="UniProtKB-UniRule"/>
</dbReference>
<evidence type="ECO:0000256" key="11">
    <source>
        <dbReference type="SAM" id="MobiDB-lite"/>
    </source>
</evidence>
<feature type="compositionally biased region" description="Polar residues" evidence="11">
    <location>
        <begin position="688"/>
        <end position="699"/>
    </location>
</feature>
<dbReference type="GO" id="GO:0008574">
    <property type="term" value="F:plus-end-directed microtubule motor activity"/>
    <property type="evidence" value="ECO:0007669"/>
    <property type="project" value="TreeGrafter"/>
</dbReference>
<organism evidence="14">
    <name type="scientific">Thrips palmi</name>
    <name type="common">Melon thrips</name>
    <dbReference type="NCBI Taxonomy" id="161013"/>
    <lineage>
        <taxon>Eukaryota</taxon>
        <taxon>Metazoa</taxon>
        <taxon>Ecdysozoa</taxon>
        <taxon>Arthropoda</taxon>
        <taxon>Hexapoda</taxon>
        <taxon>Insecta</taxon>
        <taxon>Pterygota</taxon>
        <taxon>Neoptera</taxon>
        <taxon>Paraneoptera</taxon>
        <taxon>Thysanoptera</taxon>
        <taxon>Terebrantia</taxon>
        <taxon>Thripoidea</taxon>
        <taxon>Thripidae</taxon>
        <taxon>Thrips</taxon>
    </lineage>
</organism>
<evidence type="ECO:0000256" key="4">
    <source>
        <dbReference type="ARBA" id="ARBA00022741"/>
    </source>
</evidence>
<feature type="compositionally biased region" description="Polar residues" evidence="11">
    <location>
        <begin position="814"/>
        <end position="823"/>
    </location>
</feature>
<dbReference type="SUPFAM" id="SSF52540">
    <property type="entry name" value="P-loop containing nucleoside triphosphate hydrolases"/>
    <property type="match status" value="1"/>
</dbReference>
<dbReference type="GeneID" id="117641520"/>
<evidence type="ECO:0000256" key="3">
    <source>
        <dbReference type="ARBA" id="ARBA00022553"/>
    </source>
</evidence>
<keyword evidence="7 9" id="KW-0505">Motor protein</keyword>
<keyword evidence="8" id="KW-0206">Cytoskeleton</keyword>
<dbReference type="InterPro" id="IPR032384">
    <property type="entry name" value="Kif23_Arf-bd"/>
</dbReference>
<keyword evidence="13" id="KW-1185">Reference proteome</keyword>
<dbReference type="FunCoup" id="A0A6P8YLF4">
    <property type="interactions" value="514"/>
</dbReference>
<dbReference type="GO" id="GO:0090307">
    <property type="term" value="P:mitotic spindle assembly"/>
    <property type="evidence" value="ECO:0007669"/>
    <property type="project" value="TreeGrafter"/>
</dbReference>
<feature type="compositionally biased region" description="Low complexity" evidence="11">
    <location>
        <begin position="672"/>
        <end position="687"/>
    </location>
</feature>
<evidence type="ECO:0000256" key="6">
    <source>
        <dbReference type="ARBA" id="ARBA00023054"/>
    </source>
</evidence>
<dbReference type="PANTHER" id="PTHR47970">
    <property type="entry name" value="KINESIN-LIKE PROTEIN KIF11"/>
    <property type="match status" value="1"/>
</dbReference>
<feature type="coiled-coil region" evidence="10">
    <location>
        <begin position="557"/>
        <end position="605"/>
    </location>
</feature>
<feature type="binding site" evidence="9">
    <location>
        <begin position="111"/>
        <end position="118"/>
    </location>
    <ligand>
        <name>ATP</name>
        <dbReference type="ChEBI" id="CHEBI:30616"/>
    </ligand>
</feature>
<protein>
    <submittedName>
        <fullName evidence="14">Kinesin-like protein KIF23</fullName>
    </submittedName>
</protein>
<feature type="compositionally biased region" description="Basic residues" evidence="11">
    <location>
        <begin position="1"/>
        <end position="15"/>
    </location>
</feature>
<evidence type="ECO:0000256" key="5">
    <source>
        <dbReference type="ARBA" id="ARBA00022840"/>
    </source>
</evidence>
<keyword evidence="3" id="KW-0597">Phosphoprotein</keyword>
<gene>
    <name evidence="14" type="primary">LOC117641520</name>
</gene>
<evidence type="ECO:0000256" key="8">
    <source>
        <dbReference type="ARBA" id="ARBA00023212"/>
    </source>
</evidence>
<dbReference type="CDD" id="cd01368">
    <property type="entry name" value="KISc_KIF23_like"/>
    <property type="match status" value="1"/>
</dbReference>
<dbReference type="PRINTS" id="PR00380">
    <property type="entry name" value="KINESINHEAVY"/>
</dbReference>
<feature type="domain" description="Kinesin motor" evidence="12">
    <location>
        <begin position="24"/>
        <end position="435"/>
    </location>
</feature>
<dbReference type="Pfam" id="PF00225">
    <property type="entry name" value="Kinesin"/>
    <property type="match status" value="1"/>
</dbReference>
<dbReference type="PROSITE" id="PS50067">
    <property type="entry name" value="KINESIN_MOTOR_2"/>
    <property type="match status" value="1"/>
</dbReference>
<dbReference type="InterPro" id="IPR001752">
    <property type="entry name" value="Kinesin_motor_dom"/>
</dbReference>
<dbReference type="OrthoDB" id="2403182at2759"/>